<dbReference type="EMBL" id="ONZQ02000008">
    <property type="protein sequence ID" value="SPO03509.1"/>
    <property type="molecule type" value="Genomic_DNA"/>
</dbReference>
<proteinExistence type="predicted"/>
<name>A0AAE8SWD5_9PEZI</name>
<accession>A0AAE8SWD5</accession>
<evidence type="ECO:0000313" key="1">
    <source>
        <dbReference type="EMBL" id="SPO03509.1"/>
    </source>
</evidence>
<keyword evidence="2" id="KW-1185">Reference proteome</keyword>
<organism evidence="1 2">
    <name type="scientific">Cephalotrichum gorgonifer</name>
    <dbReference type="NCBI Taxonomy" id="2041049"/>
    <lineage>
        <taxon>Eukaryota</taxon>
        <taxon>Fungi</taxon>
        <taxon>Dikarya</taxon>
        <taxon>Ascomycota</taxon>
        <taxon>Pezizomycotina</taxon>
        <taxon>Sordariomycetes</taxon>
        <taxon>Hypocreomycetidae</taxon>
        <taxon>Microascales</taxon>
        <taxon>Microascaceae</taxon>
        <taxon>Cephalotrichum</taxon>
    </lineage>
</organism>
<evidence type="ECO:0000313" key="2">
    <source>
        <dbReference type="Proteomes" id="UP001187682"/>
    </source>
</evidence>
<protein>
    <submittedName>
        <fullName evidence="1">Uncharacterized protein</fullName>
    </submittedName>
</protein>
<reference evidence="1" key="1">
    <citation type="submission" date="2018-03" db="EMBL/GenBank/DDBJ databases">
        <authorList>
            <person name="Guldener U."/>
        </authorList>
    </citation>
    <scope>NUCLEOTIDE SEQUENCE</scope>
</reference>
<dbReference type="AlphaFoldDB" id="A0AAE8SWD5"/>
<comment type="caution">
    <text evidence="1">The sequence shown here is derived from an EMBL/GenBank/DDBJ whole genome shotgun (WGS) entry which is preliminary data.</text>
</comment>
<sequence>MRARSPTPERRPRYRYVEEEEEEEYVRRSHSRCRTGGPSPCKCCPPLDPPPSAPLPKIHVVDRTTQDSSPHGRSFTVTLTPSTTPSDVLHSLAPPRSGCRVVVCCEDGGRYALDVRDDLVAAARYCWLEVVDR</sequence>
<dbReference type="Proteomes" id="UP001187682">
    <property type="component" value="Unassembled WGS sequence"/>
</dbReference>
<gene>
    <name evidence="1" type="ORF">DNG_06192</name>
</gene>